<evidence type="ECO:0000256" key="1">
    <source>
        <dbReference type="SAM" id="Phobius"/>
    </source>
</evidence>
<feature type="transmembrane region" description="Helical" evidence="1">
    <location>
        <begin position="37"/>
        <end position="57"/>
    </location>
</feature>
<dbReference type="Pfam" id="PF16872">
    <property type="entry name" value="putAbiC"/>
    <property type="match status" value="1"/>
</dbReference>
<feature type="transmembrane region" description="Helical" evidence="1">
    <location>
        <begin position="7"/>
        <end position="31"/>
    </location>
</feature>
<keyword evidence="1" id="KW-0472">Membrane</keyword>
<evidence type="ECO:0000313" key="2">
    <source>
        <dbReference type="EMBL" id="MDM5070815.1"/>
    </source>
</evidence>
<gene>
    <name evidence="2" type="ORF">OB935_02965</name>
</gene>
<dbReference type="EMBL" id="JAOPLL010000001">
    <property type="protein sequence ID" value="MDM5070815.1"/>
    <property type="molecule type" value="Genomic_DNA"/>
</dbReference>
<organism evidence="2 3">
    <name type="scientific">Aeromonas bestiarum</name>
    <dbReference type="NCBI Taxonomy" id="105751"/>
    <lineage>
        <taxon>Bacteria</taxon>
        <taxon>Pseudomonadati</taxon>
        <taxon>Pseudomonadota</taxon>
        <taxon>Gammaproteobacteria</taxon>
        <taxon>Aeromonadales</taxon>
        <taxon>Aeromonadaceae</taxon>
        <taxon>Aeromonas</taxon>
    </lineage>
</organism>
<name>A0ABT7PUQ0_9GAMM</name>
<proteinExistence type="predicted"/>
<evidence type="ECO:0000313" key="3">
    <source>
        <dbReference type="Proteomes" id="UP001168107"/>
    </source>
</evidence>
<dbReference type="InterPro" id="IPR031709">
    <property type="entry name" value="PutAbiC"/>
</dbReference>
<feature type="transmembrane region" description="Helical" evidence="1">
    <location>
        <begin position="141"/>
        <end position="164"/>
    </location>
</feature>
<dbReference type="Proteomes" id="UP001168107">
    <property type="component" value="Unassembled WGS sequence"/>
</dbReference>
<accession>A0ABT7PUQ0</accession>
<reference evidence="2" key="1">
    <citation type="submission" date="2024-05" db="EMBL/GenBank/DDBJ databases">
        <title>WGS of Aeromonas isolates.</title>
        <authorList>
            <person name="Lee H."/>
        </authorList>
    </citation>
    <scope>NUCLEOTIDE SEQUENCE</scope>
    <source>
        <strain evidence="2">SU58-3</strain>
    </source>
</reference>
<comment type="caution">
    <text evidence="2">The sequence shown here is derived from an EMBL/GenBank/DDBJ whole genome shotgun (WGS) entry which is preliminary data.</text>
</comment>
<protein>
    <submittedName>
        <fullName evidence="2">Phage abortive infection protein</fullName>
    </submittedName>
</protein>
<sequence>MKDHPIIIIVLGLLSVGALVGMALSGITLFSFAPSDFINSFLKVFLGIFIVYLYVFCKELCTQNPNNNFKERFFITLKKYTLFSVLKEIFNDSVKENDDDNKDRLLGVLHGMLLIGFLFMVACFIINIIWHDAKLGEFGDFLGGVLNPIFTFMTFFGVIITIVLQKIELKAAREEYTKSANALGTQAIENTFFNMLSLHHKIVEKINFNATEFNYNLDFQDHPNSDNTPSLIGEKACQGAEAFSRLLSVIACGVEREDTFSLYKVVQNHHNHHFGSYFRSLYQIMKFIVQNNSVEDDDKKKYMSILRAQLSSDELIALFINCSGDMVDNGQFRAFLIKYHMLEHMPLSYHEDENKKHYKSKNFIIADIESIKEYLSNENNGALGKRDFYLPSID</sequence>
<feature type="transmembrane region" description="Helical" evidence="1">
    <location>
        <begin position="105"/>
        <end position="129"/>
    </location>
</feature>
<dbReference type="RefSeq" id="WP_290017156.1">
    <property type="nucleotide sequence ID" value="NZ_JAOPLL010000001.1"/>
</dbReference>
<keyword evidence="1" id="KW-0812">Transmembrane</keyword>
<keyword evidence="3" id="KW-1185">Reference proteome</keyword>
<keyword evidence="1" id="KW-1133">Transmembrane helix</keyword>